<organism evidence="1 2">
    <name type="scientific">Caerostris extrusa</name>
    <name type="common">Bark spider</name>
    <name type="synonym">Caerostris bankana</name>
    <dbReference type="NCBI Taxonomy" id="172846"/>
    <lineage>
        <taxon>Eukaryota</taxon>
        <taxon>Metazoa</taxon>
        <taxon>Ecdysozoa</taxon>
        <taxon>Arthropoda</taxon>
        <taxon>Chelicerata</taxon>
        <taxon>Arachnida</taxon>
        <taxon>Araneae</taxon>
        <taxon>Araneomorphae</taxon>
        <taxon>Entelegynae</taxon>
        <taxon>Araneoidea</taxon>
        <taxon>Araneidae</taxon>
        <taxon>Caerostris</taxon>
    </lineage>
</organism>
<name>A0AAV4UNU8_CAEEX</name>
<protein>
    <recommendedName>
        <fullName evidence="3">TIR domain-containing protein</fullName>
    </recommendedName>
</protein>
<comment type="caution">
    <text evidence="1">The sequence shown here is derived from an EMBL/GenBank/DDBJ whole genome shotgun (WGS) entry which is preliminary data.</text>
</comment>
<reference evidence="1 2" key="1">
    <citation type="submission" date="2021-06" db="EMBL/GenBank/DDBJ databases">
        <title>Caerostris extrusa draft genome.</title>
        <authorList>
            <person name="Kono N."/>
            <person name="Arakawa K."/>
        </authorList>
    </citation>
    <scope>NUCLEOTIDE SEQUENCE [LARGE SCALE GENOMIC DNA]</scope>
</reference>
<proteinExistence type="predicted"/>
<evidence type="ECO:0000313" key="2">
    <source>
        <dbReference type="Proteomes" id="UP001054945"/>
    </source>
</evidence>
<sequence>MTFFSVEKELSESEWCMFQFKFAHIETLKDHVNRIIIIKMGDLPKDEDLPLRYPGVSEEHHQLTRGQVHFWDTLLYALPRS</sequence>
<accession>A0AAV4UNU8</accession>
<gene>
    <name evidence="1" type="ORF">CEXT_314921</name>
</gene>
<dbReference type="Gene3D" id="3.40.50.10140">
    <property type="entry name" value="Toll/interleukin-1 receptor homology (TIR) domain"/>
    <property type="match status" value="1"/>
</dbReference>
<keyword evidence="2" id="KW-1185">Reference proteome</keyword>
<evidence type="ECO:0008006" key="3">
    <source>
        <dbReference type="Google" id="ProtNLM"/>
    </source>
</evidence>
<dbReference type="Proteomes" id="UP001054945">
    <property type="component" value="Unassembled WGS sequence"/>
</dbReference>
<dbReference type="EMBL" id="BPLR01013203">
    <property type="protein sequence ID" value="GIY59448.1"/>
    <property type="molecule type" value="Genomic_DNA"/>
</dbReference>
<dbReference type="SUPFAM" id="SSF52200">
    <property type="entry name" value="Toll/Interleukin receptor TIR domain"/>
    <property type="match status" value="1"/>
</dbReference>
<dbReference type="AlphaFoldDB" id="A0AAV4UNU8"/>
<evidence type="ECO:0000313" key="1">
    <source>
        <dbReference type="EMBL" id="GIY59448.1"/>
    </source>
</evidence>
<dbReference type="InterPro" id="IPR035897">
    <property type="entry name" value="Toll_tir_struct_dom_sf"/>
</dbReference>